<reference evidence="5 6" key="1">
    <citation type="submission" date="2018-01" db="EMBL/GenBank/DDBJ databases">
        <title>The draft genome sequence of Halioglobus japonicus S1-36.</title>
        <authorList>
            <person name="Du Z.-J."/>
            <person name="Shi M.-J."/>
        </authorList>
    </citation>
    <scope>NUCLEOTIDE SEQUENCE [LARGE SCALE GENOMIC DNA]</scope>
    <source>
        <strain evidence="5 6">S1-36</strain>
    </source>
</reference>
<proteinExistence type="predicted"/>
<name>A0AAP8SPT2_9GAMM</name>
<keyword evidence="1 3" id="KW-0479">Metal-binding</keyword>
<keyword evidence="3" id="KW-0349">Heme</keyword>
<dbReference type="GO" id="GO:0046872">
    <property type="term" value="F:metal ion binding"/>
    <property type="evidence" value="ECO:0007669"/>
    <property type="project" value="UniProtKB-KW"/>
</dbReference>
<evidence type="ECO:0000256" key="2">
    <source>
        <dbReference type="ARBA" id="ARBA00023004"/>
    </source>
</evidence>
<dbReference type="AlphaFoldDB" id="A0AAP8SPT2"/>
<evidence type="ECO:0000256" key="1">
    <source>
        <dbReference type="ARBA" id="ARBA00022723"/>
    </source>
</evidence>
<keyword evidence="6" id="KW-1185">Reference proteome</keyword>
<comment type="caution">
    <text evidence="5">The sequence shown here is derived from an EMBL/GenBank/DDBJ whole genome shotgun (WGS) entry which is preliminary data.</text>
</comment>
<dbReference type="PROSITE" id="PS51007">
    <property type="entry name" value="CYTC"/>
    <property type="match status" value="1"/>
</dbReference>
<organism evidence="5 6">
    <name type="scientific">Halioglobus japonicus</name>
    <dbReference type="NCBI Taxonomy" id="930805"/>
    <lineage>
        <taxon>Bacteria</taxon>
        <taxon>Pseudomonadati</taxon>
        <taxon>Pseudomonadota</taxon>
        <taxon>Gammaproteobacteria</taxon>
        <taxon>Cellvibrionales</taxon>
        <taxon>Halieaceae</taxon>
        <taxon>Halioglobus</taxon>
    </lineage>
</organism>
<sequence>MARFASRWLTAALVVLLAGCFQVEIAGPVSGSTITITELRSRAQVLDPVVSEDQTSIISRVGQGRWNGFDDLQRLINLGNFFIDAGSLVDTRFYLVTVSGGVDVDANTDGQVDANGTPVAGEWHAIMRGSDLKEGGGKVSVLTEALYQVVREEIPQLNNPQLLARLDELARTIITDTTDDGTVDYADVLNWTVLFDVDKYQLDYASVEQLQGVITAGSGNVSRAAFQVIGEDELDALAFFEEKIADQIIQARCVNCHVDGGVARNTALVFARNNNPNYVEQNHQVFVRLAAVREVTAFVTSKAQGQSGHRGGVQLRAGSEDLENLFTYLRLL</sequence>
<evidence type="ECO:0000259" key="4">
    <source>
        <dbReference type="PROSITE" id="PS51007"/>
    </source>
</evidence>
<dbReference type="InterPro" id="IPR009056">
    <property type="entry name" value="Cyt_c-like_dom"/>
</dbReference>
<dbReference type="RefSeq" id="WP_084200154.1">
    <property type="nucleotide sequence ID" value="NZ_BMYL01000001.1"/>
</dbReference>
<dbReference type="GO" id="GO:0009055">
    <property type="term" value="F:electron transfer activity"/>
    <property type="evidence" value="ECO:0007669"/>
    <property type="project" value="InterPro"/>
</dbReference>
<evidence type="ECO:0000313" key="6">
    <source>
        <dbReference type="Proteomes" id="UP000235162"/>
    </source>
</evidence>
<protein>
    <recommendedName>
        <fullName evidence="4">Cytochrome c domain-containing protein</fullName>
    </recommendedName>
</protein>
<dbReference type="EMBL" id="PKUR01000001">
    <property type="protein sequence ID" value="PLW87839.1"/>
    <property type="molecule type" value="Genomic_DNA"/>
</dbReference>
<feature type="domain" description="Cytochrome c" evidence="4">
    <location>
        <begin position="231"/>
        <end position="332"/>
    </location>
</feature>
<keyword evidence="2 3" id="KW-0408">Iron</keyword>
<dbReference type="Proteomes" id="UP000235162">
    <property type="component" value="Unassembled WGS sequence"/>
</dbReference>
<evidence type="ECO:0000313" key="5">
    <source>
        <dbReference type="EMBL" id="PLW87839.1"/>
    </source>
</evidence>
<accession>A0AAP8SPT2</accession>
<gene>
    <name evidence="5" type="ORF">C0029_04510</name>
</gene>
<evidence type="ECO:0000256" key="3">
    <source>
        <dbReference type="PROSITE-ProRule" id="PRU00433"/>
    </source>
</evidence>
<dbReference type="PROSITE" id="PS51257">
    <property type="entry name" value="PROKAR_LIPOPROTEIN"/>
    <property type="match status" value="1"/>
</dbReference>
<dbReference type="KEGG" id="hja:BST95_13670"/>
<dbReference type="GO" id="GO:0020037">
    <property type="term" value="F:heme binding"/>
    <property type="evidence" value="ECO:0007669"/>
    <property type="project" value="InterPro"/>
</dbReference>